<dbReference type="RefSeq" id="WP_343799660.1">
    <property type="nucleotide sequence ID" value="NZ_BAAADJ010000023.1"/>
</dbReference>
<evidence type="ECO:0000256" key="4">
    <source>
        <dbReference type="ARBA" id="ARBA00023239"/>
    </source>
</evidence>
<dbReference type="EMBL" id="BAAADJ010000023">
    <property type="protein sequence ID" value="GAA0333794.1"/>
    <property type="molecule type" value="Genomic_DNA"/>
</dbReference>
<gene>
    <name evidence="11" type="primary">hemD</name>
    <name evidence="11" type="ORF">GCM10008967_25700</name>
</gene>
<dbReference type="PANTHER" id="PTHR38042:SF1">
    <property type="entry name" value="UROPORPHYRINOGEN-III SYNTHASE, CHLOROPLASTIC"/>
    <property type="match status" value="1"/>
</dbReference>
<evidence type="ECO:0000259" key="10">
    <source>
        <dbReference type="Pfam" id="PF02602"/>
    </source>
</evidence>
<evidence type="ECO:0000256" key="6">
    <source>
        <dbReference type="ARBA" id="ARBA00037589"/>
    </source>
</evidence>
<evidence type="ECO:0000256" key="2">
    <source>
        <dbReference type="ARBA" id="ARBA00008133"/>
    </source>
</evidence>
<evidence type="ECO:0000256" key="1">
    <source>
        <dbReference type="ARBA" id="ARBA00004772"/>
    </source>
</evidence>
<dbReference type="Gene3D" id="3.40.50.10090">
    <property type="match status" value="2"/>
</dbReference>
<dbReference type="InterPro" id="IPR039793">
    <property type="entry name" value="UROS/Hem4"/>
</dbReference>
<evidence type="ECO:0000256" key="5">
    <source>
        <dbReference type="ARBA" id="ARBA00023244"/>
    </source>
</evidence>
<keyword evidence="12" id="KW-1185">Reference proteome</keyword>
<dbReference type="PANTHER" id="PTHR38042">
    <property type="entry name" value="UROPORPHYRINOGEN-III SYNTHASE, CHLOROPLASTIC"/>
    <property type="match status" value="1"/>
</dbReference>
<dbReference type="InterPro" id="IPR003754">
    <property type="entry name" value="4pyrrol_synth_uPrphyn_synth"/>
</dbReference>
<evidence type="ECO:0000313" key="11">
    <source>
        <dbReference type="EMBL" id="GAA0333794.1"/>
    </source>
</evidence>
<keyword evidence="5 9" id="KW-0627">Porphyrin biosynthesis</keyword>
<evidence type="ECO:0000256" key="8">
    <source>
        <dbReference type="ARBA" id="ARBA00048617"/>
    </source>
</evidence>
<name>A0ABN0WDU5_9BACI</name>
<evidence type="ECO:0000256" key="7">
    <source>
        <dbReference type="ARBA" id="ARBA00040167"/>
    </source>
</evidence>
<comment type="caution">
    <text evidence="11">The sequence shown here is derived from an EMBL/GenBank/DDBJ whole genome shotgun (WGS) entry which is preliminary data.</text>
</comment>
<dbReference type="EC" id="4.2.1.75" evidence="3 9"/>
<comment type="function">
    <text evidence="6 9">Catalyzes cyclization of the linear tetrapyrrole, hydroxymethylbilane, to the macrocyclic uroporphyrinogen III.</text>
</comment>
<feature type="domain" description="Tetrapyrrole biosynthesis uroporphyrinogen III synthase" evidence="10">
    <location>
        <begin position="24"/>
        <end position="241"/>
    </location>
</feature>
<evidence type="ECO:0000313" key="12">
    <source>
        <dbReference type="Proteomes" id="UP001500782"/>
    </source>
</evidence>
<sequence length="251" mass="28604">MESDQPLKGYRVLFPRGGKPAVRFANQVKQAGGTPSVIPLIEFRAKPFTIMSLQSYQWLVFTSQNSVRYFLEKADLYNFKGKIAAVGEKTAEALVERGFHVDFIPSVYVAEVFIKEFLPIVKQGESLLFPKGNLAPPTIKNELQQVGVQVDELVVYETYFPKESKDDLIEFLMNGDQSRIVVLTSPSTVRHFMNVFQSTYEKAMRPKLLYAVIGTATQKALQEYGVEPAIMPEQFTFDHLFNEILTYFKQH</sequence>
<dbReference type="Pfam" id="PF02602">
    <property type="entry name" value="HEM4"/>
    <property type="match status" value="1"/>
</dbReference>
<evidence type="ECO:0000256" key="9">
    <source>
        <dbReference type="RuleBase" id="RU366031"/>
    </source>
</evidence>
<evidence type="ECO:0000256" key="3">
    <source>
        <dbReference type="ARBA" id="ARBA00013109"/>
    </source>
</evidence>
<protein>
    <recommendedName>
        <fullName evidence="7 9">Uroporphyrinogen-III synthase</fullName>
        <ecNumber evidence="3 9">4.2.1.75</ecNumber>
    </recommendedName>
</protein>
<comment type="catalytic activity">
    <reaction evidence="8 9">
        <text>hydroxymethylbilane = uroporphyrinogen III + H2O</text>
        <dbReference type="Rhea" id="RHEA:18965"/>
        <dbReference type="ChEBI" id="CHEBI:15377"/>
        <dbReference type="ChEBI" id="CHEBI:57308"/>
        <dbReference type="ChEBI" id="CHEBI:57845"/>
        <dbReference type="EC" id="4.2.1.75"/>
    </reaction>
</comment>
<accession>A0ABN0WDU5</accession>
<dbReference type="CDD" id="cd06578">
    <property type="entry name" value="HemD"/>
    <property type="match status" value="1"/>
</dbReference>
<reference evidence="11 12" key="1">
    <citation type="journal article" date="2019" name="Int. J. Syst. Evol. Microbiol.">
        <title>The Global Catalogue of Microorganisms (GCM) 10K type strain sequencing project: providing services to taxonomists for standard genome sequencing and annotation.</title>
        <authorList>
            <consortium name="The Broad Institute Genomics Platform"/>
            <consortium name="The Broad Institute Genome Sequencing Center for Infectious Disease"/>
            <person name="Wu L."/>
            <person name="Ma J."/>
        </authorList>
    </citation>
    <scope>NUCLEOTIDE SEQUENCE [LARGE SCALE GENOMIC DNA]</scope>
    <source>
        <strain evidence="11 12">JCM 9731</strain>
    </source>
</reference>
<comment type="similarity">
    <text evidence="2 9">Belongs to the uroporphyrinogen-III synthase family.</text>
</comment>
<comment type="pathway">
    <text evidence="1 9">Porphyrin-containing compound metabolism; protoporphyrin-IX biosynthesis; coproporphyrinogen-III from 5-aminolevulinate: step 3/4.</text>
</comment>
<dbReference type="SUPFAM" id="SSF69618">
    <property type="entry name" value="HemD-like"/>
    <property type="match status" value="1"/>
</dbReference>
<keyword evidence="4 9" id="KW-0456">Lyase</keyword>
<proteinExistence type="inferred from homology"/>
<dbReference type="Proteomes" id="UP001500782">
    <property type="component" value="Unassembled WGS sequence"/>
</dbReference>
<dbReference type="InterPro" id="IPR036108">
    <property type="entry name" value="4pyrrol_syn_uPrphyn_synt_sf"/>
</dbReference>
<organism evidence="11 12">
    <name type="scientific">Bacillus carboniphilus</name>
    <dbReference type="NCBI Taxonomy" id="86663"/>
    <lineage>
        <taxon>Bacteria</taxon>
        <taxon>Bacillati</taxon>
        <taxon>Bacillota</taxon>
        <taxon>Bacilli</taxon>
        <taxon>Bacillales</taxon>
        <taxon>Bacillaceae</taxon>
        <taxon>Bacillus</taxon>
    </lineage>
</organism>